<evidence type="ECO:0000313" key="1">
    <source>
        <dbReference type="Proteomes" id="UP000887580"/>
    </source>
</evidence>
<dbReference type="WBParaSite" id="PS1159_v2.g21327.t1">
    <property type="protein sequence ID" value="PS1159_v2.g21327.t1"/>
    <property type="gene ID" value="PS1159_v2.g21327"/>
</dbReference>
<proteinExistence type="predicted"/>
<protein>
    <submittedName>
        <fullName evidence="2">C2 domain-containing protein</fullName>
    </submittedName>
</protein>
<sequence>MIQERNFLDDHNFHRGENKPLVTASTESKTEATTETVGTPFRQKLWNSWKQFPFGMKTLKRLKKISPSIDSQSLEWNPVGDVIQQPKKNIVHQHIDDGTDANPYVTFRLKIHLKEAHGLVIRDASGSSDPYVKFKYQDKTMYKSNTIYRSLNPNWDEEFAFLIDDPTYQLRLEVFDYDRFMMDDSMGNAIIELIQLKLFETHELKLMLEDENGSEEYMGYLQLSVTVTPLTETQKNEFLSKASRGVITEVAKRGNKAVSVWLSAVNIVLVEAKLNYLNFQQHPDSYVKFKLCSEKCKSKIISKSFEPKWYEQYDLHIYDENFQTLDVMVHDKSSSNAVIGKCSIDLKEFEREKTEEQWYQLEEDAGSILLLLTISGTSASANKVSDLRDFVGNRNDILEKYSLKHSLTSIKDIGHLTVKVFKAENLAAADLGGKSDPFCVLELVNARLQTHTEYKTLNPEWNKLFTFAVKDIHEALEITVFDEDPNKKVEFLGKVSIPLLKIRNCEKRRILLEMDFLWNPIKAAVRTFNPREKKFICQEPKFKPSMLMNSVNRLKSFGAYLVSCKAFIDDCLSWRSYPKSIFAFLTFVTFVYFIQIHHFPMLLLLLFVRFHIYHKVSETIEIRFRGTSLSGSSNAEEENRVSVESDDDEMINEQRRPEFKRAMTAPPSMNLPKNEKSISFMNRFQAIQDILQMINLQLDFIASLLERFRNTFNFTIPYLSYLAIVVLCIAAIVLYLIPIRWLIMFWVPSDNELRMYREFRANCEDPSPPPPTATKNVTNESSVKGKNKKGN</sequence>
<dbReference type="Proteomes" id="UP000887580">
    <property type="component" value="Unplaced"/>
</dbReference>
<evidence type="ECO:0000313" key="2">
    <source>
        <dbReference type="WBParaSite" id="PS1159_v2.g21327.t1"/>
    </source>
</evidence>
<name>A0AC35FX13_9BILA</name>
<accession>A0AC35FX13</accession>
<reference evidence="2" key="1">
    <citation type="submission" date="2022-11" db="UniProtKB">
        <authorList>
            <consortium name="WormBaseParasite"/>
        </authorList>
    </citation>
    <scope>IDENTIFICATION</scope>
</reference>
<organism evidence="1 2">
    <name type="scientific">Panagrolaimus sp. PS1159</name>
    <dbReference type="NCBI Taxonomy" id="55785"/>
    <lineage>
        <taxon>Eukaryota</taxon>
        <taxon>Metazoa</taxon>
        <taxon>Ecdysozoa</taxon>
        <taxon>Nematoda</taxon>
        <taxon>Chromadorea</taxon>
        <taxon>Rhabditida</taxon>
        <taxon>Tylenchina</taxon>
        <taxon>Panagrolaimomorpha</taxon>
        <taxon>Panagrolaimoidea</taxon>
        <taxon>Panagrolaimidae</taxon>
        <taxon>Panagrolaimus</taxon>
    </lineage>
</organism>